<gene>
    <name evidence="4" type="ORF">HC352_01610</name>
</gene>
<dbReference type="InterPro" id="IPR006148">
    <property type="entry name" value="Glc/Gal-6P_isomerase"/>
</dbReference>
<sequence length="258" mass="28194">MYVGIFKDEETLAKAAAEYLMKKLNASERKVVGVATGSTPLPLYQELRDAHAAGTFSLEGFKAFALDEYIGIDPEHPERYRNVLRAQLVGEERTGLREEDLNTPDGSAQDPYAAAQAYDKDIKDSGGVVVQILGIGSDGHIGFNEPGGALTSRTHVEALTAQTREDNARFFDNDLAKVPTRCITQGLGTIMECEVPLLIATGAGKADAVRELVEGGISAKWPATILQMHQEAVVFLDEAAAAKLEFKEFYMERWESLR</sequence>
<dbReference type="PROSITE" id="PS01161">
    <property type="entry name" value="GLC_GALNAC_ISOMERASE"/>
    <property type="match status" value="1"/>
</dbReference>
<dbReference type="SUPFAM" id="SSF100950">
    <property type="entry name" value="NagB/RpiA/CoA transferase-like"/>
    <property type="match status" value="1"/>
</dbReference>
<dbReference type="GO" id="GO:0004342">
    <property type="term" value="F:glucosamine-6-phosphate deaminase activity"/>
    <property type="evidence" value="ECO:0007669"/>
    <property type="project" value="InterPro"/>
</dbReference>
<keyword evidence="1" id="KW-0378">Hydrolase</keyword>
<dbReference type="GO" id="GO:0005737">
    <property type="term" value="C:cytoplasm"/>
    <property type="evidence" value="ECO:0007669"/>
    <property type="project" value="TreeGrafter"/>
</dbReference>
<feature type="domain" description="Glucosamine/galactosamine-6-phosphate isomerase" evidence="3">
    <location>
        <begin position="8"/>
        <end position="233"/>
    </location>
</feature>
<dbReference type="InterPro" id="IPR004547">
    <property type="entry name" value="Glucosamine6P_isomerase"/>
</dbReference>
<name>A0A6H2EJM2_9ACTO</name>
<evidence type="ECO:0000256" key="2">
    <source>
        <dbReference type="ARBA" id="ARBA00023277"/>
    </source>
</evidence>
<dbReference type="RefSeq" id="WP_168917285.1">
    <property type="nucleotide sequence ID" value="NZ_CP050804.1"/>
</dbReference>
<proteinExistence type="predicted"/>
<dbReference type="EMBL" id="CP050804">
    <property type="protein sequence ID" value="QJC21344.1"/>
    <property type="molecule type" value="Genomic_DNA"/>
</dbReference>
<protein>
    <submittedName>
        <fullName evidence="4">Glucosamine-6-phosphate deaminase</fullName>
    </submittedName>
</protein>
<evidence type="ECO:0000313" key="4">
    <source>
        <dbReference type="EMBL" id="QJC21344.1"/>
    </source>
</evidence>
<dbReference type="PANTHER" id="PTHR11280:SF5">
    <property type="entry name" value="GLUCOSAMINE-6-PHOSPHATE ISOMERASE"/>
    <property type="match status" value="1"/>
</dbReference>
<evidence type="ECO:0000313" key="5">
    <source>
        <dbReference type="Proteomes" id="UP000502298"/>
    </source>
</evidence>
<dbReference type="GO" id="GO:0006046">
    <property type="term" value="P:N-acetylglucosamine catabolic process"/>
    <property type="evidence" value="ECO:0007669"/>
    <property type="project" value="TreeGrafter"/>
</dbReference>
<dbReference type="PANTHER" id="PTHR11280">
    <property type="entry name" value="GLUCOSAMINE-6-PHOSPHATE ISOMERASE"/>
    <property type="match status" value="1"/>
</dbReference>
<organism evidence="4 5">
    <name type="scientific">Arcanobacterium buesumense</name>
    <dbReference type="NCBI Taxonomy" id="2722751"/>
    <lineage>
        <taxon>Bacteria</taxon>
        <taxon>Bacillati</taxon>
        <taxon>Actinomycetota</taxon>
        <taxon>Actinomycetes</taxon>
        <taxon>Actinomycetales</taxon>
        <taxon>Actinomycetaceae</taxon>
        <taxon>Arcanobacterium</taxon>
    </lineage>
</organism>
<dbReference type="Proteomes" id="UP000502298">
    <property type="component" value="Chromosome"/>
</dbReference>
<reference evidence="4 5" key="1">
    <citation type="submission" date="2020-03" db="EMBL/GenBank/DDBJ databases">
        <title>Complete genome of Arcanobacterium buesumensis sp. nov. strain 2701.</title>
        <authorList>
            <person name="Borowiak M."/>
            <person name="Alssahen M."/>
            <person name="Laemmler C."/>
            <person name="Malorny B."/>
            <person name="Hassan A."/>
            <person name="Prenger-Berninghoff E."/>
            <person name="Ploetz M."/>
            <person name="Abdulmawjood A."/>
        </authorList>
    </citation>
    <scope>NUCLEOTIDE SEQUENCE [LARGE SCALE GENOMIC DNA]</scope>
    <source>
        <strain evidence="4 5">2701</strain>
    </source>
</reference>
<dbReference type="Gene3D" id="3.40.50.1360">
    <property type="match status" value="1"/>
</dbReference>
<dbReference type="InterPro" id="IPR037171">
    <property type="entry name" value="NagB/RpiA_transferase-like"/>
</dbReference>
<dbReference type="CDD" id="cd01399">
    <property type="entry name" value="GlcN6P_deaminase"/>
    <property type="match status" value="1"/>
</dbReference>
<evidence type="ECO:0000259" key="3">
    <source>
        <dbReference type="Pfam" id="PF01182"/>
    </source>
</evidence>
<dbReference type="AlphaFoldDB" id="A0A6H2EJM2"/>
<keyword evidence="5" id="KW-1185">Reference proteome</keyword>
<dbReference type="KEGG" id="arca:HC352_01610"/>
<dbReference type="InterPro" id="IPR018321">
    <property type="entry name" value="Glucosamine6P_isomerase_CS"/>
</dbReference>
<dbReference type="GO" id="GO:0005975">
    <property type="term" value="P:carbohydrate metabolic process"/>
    <property type="evidence" value="ECO:0007669"/>
    <property type="project" value="InterPro"/>
</dbReference>
<accession>A0A6H2EJM2</accession>
<dbReference type="GO" id="GO:0042802">
    <property type="term" value="F:identical protein binding"/>
    <property type="evidence" value="ECO:0007669"/>
    <property type="project" value="TreeGrafter"/>
</dbReference>
<dbReference type="GO" id="GO:0019262">
    <property type="term" value="P:N-acetylneuraminate catabolic process"/>
    <property type="evidence" value="ECO:0007669"/>
    <property type="project" value="TreeGrafter"/>
</dbReference>
<dbReference type="Pfam" id="PF01182">
    <property type="entry name" value="Glucosamine_iso"/>
    <property type="match status" value="1"/>
</dbReference>
<dbReference type="GO" id="GO:0006043">
    <property type="term" value="P:glucosamine catabolic process"/>
    <property type="evidence" value="ECO:0007669"/>
    <property type="project" value="TreeGrafter"/>
</dbReference>
<keyword evidence="2" id="KW-0119">Carbohydrate metabolism</keyword>
<evidence type="ECO:0000256" key="1">
    <source>
        <dbReference type="ARBA" id="ARBA00022801"/>
    </source>
</evidence>